<keyword evidence="3" id="KW-1185">Reference proteome</keyword>
<dbReference type="InterPro" id="IPR050228">
    <property type="entry name" value="Carboxylesterase_BioH"/>
</dbReference>
<dbReference type="Proteomes" id="UP000265848">
    <property type="component" value="Unassembled WGS sequence"/>
</dbReference>
<evidence type="ECO:0000313" key="3">
    <source>
        <dbReference type="Proteomes" id="UP000265848"/>
    </source>
</evidence>
<dbReference type="InterPro" id="IPR000073">
    <property type="entry name" value="AB_hydrolase_1"/>
</dbReference>
<reference evidence="2 3" key="1">
    <citation type="submission" date="2018-08" db="EMBL/GenBank/DDBJ databases">
        <title>Pseudooceanicola sediminis CY03 in the family Rhodobacteracea.</title>
        <authorList>
            <person name="Zhang Y.-J."/>
        </authorList>
    </citation>
    <scope>NUCLEOTIDE SEQUENCE [LARGE SCALE GENOMIC DNA]</scope>
    <source>
        <strain evidence="2 3">CY03</strain>
    </source>
</reference>
<accession>A0A399J5I3</accession>
<protein>
    <submittedName>
        <fullName evidence="2">Alpha/beta hydrolase</fullName>
    </submittedName>
</protein>
<comment type="caution">
    <text evidence="2">The sequence shown here is derived from an EMBL/GenBank/DDBJ whole genome shotgun (WGS) entry which is preliminary data.</text>
</comment>
<evidence type="ECO:0000313" key="2">
    <source>
        <dbReference type="EMBL" id="RII40655.1"/>
    </source>
</evidence>
<name>A0A399J5I3_9RHOB</name>
<dbReference type="PRINTS" id="PR00111">
    <property type="entry name" value="ABHYDROLASE"/>
</dbReference>
<dbReference type="InterPro" id="IPR029058">
    <property type="entry name" value="AB_hydrolase_fold"/>
</dbReference>
<keyword evidence="2" id="KW-0378">Hydrolase</keyword>
<dbReference type="OrthoDB" id="9815441at2"/>
<evidence type="ECO:0000259" key="1">
    <source>
        <dbReference type="Pfam" id="PF00561"/>
    </source>
</evidence>
<dbReference type="EMBL" id="QWJJ01000001">
    <property type="protein sequence ID" value="RII40655.1"/>
    <property type="molecule type" value="Genomic_DNA"/>
</dbReference>
<dbReference type="GO" id="GO:0016787">
    <property type="term" value="F:hydrolase activity"/>
    <property type="evidence" value="ECO:0007669"/>
    <property type="project" value="UniProtKB-KW"/>
</dbReference>
<dbReference type="PANTHER" id="PTHR43194:SF2">
    <property type="entry name" value="PEROXISOMAL MEMBRANE PROTEIN LPX1"/>
    <property type="match status" value="1"/>
</dbReference>
<feature type="domain" description="AB hydrolase-1" evidence="1">
    <location>
        <begin position="59"/>
        <end position="297"/>
    </location>
</feature>
<dbReference type="SUPFAM" id="SSF53474">
    <property type="entry name" value="alpha/beta-Hydrolases"/>
    <property type="match status" value="1"/>
</dbReference>
<dbReference type="Pfam" id="PF00561">
    <property type="entry name" value="Abhydrolase_1"/>
    <property type="match status" value="1"/>
</dbReference>
<dbReference type="PANTHER" id="PTHR43194">
    <property type="entry name" value="HYDROLASE ALPHA/BETA FOLD FAMILY"/>
    <property type="match status" value="1"/>
</dbReference>
<gene>
    <name evidence="2" type="ORF">DL237_01175</name>
</gene>
<dbReference type="RefSeq" id="WP_119397176.1">
    <property type="nucleotide sequence ID" value="NZ_QWJJ01000001.1"/>
</dbReference>
<dbReference type="Gene3D" id="3.40.50.1820">
    <property type="entry name" value="alpha/beta hydrolase"/>
    <property type="match status" value="1"/>
</dbReference>
<dbReference type="AlphaFoldDB" id="A0A399J5I3"/>
<sequence>MAKLILTIAILLLCFAVATIVRSAQRRIAIEAEYPAEGQFLNVDGHTVHSLQMGSGPDVVLIHGASGSTRDFTFSLASKLAEEFRVTMFDRPGLGYTPALAPQCVTLNAQTDLLVRASLQMGIDTPIVVGHSFGGALVMSWAVNHPDRIAAAVSISGATYPWPGKLDGFYKLLSRPVLGPIIANILSAWVPRSYVRGEVEGVFLPQHAPVGYADHIGAELNLRPESLVANAQQRTDLRAQLRSLSKSYATIAIPIEILHGTADKTVDPEIHSAALERDAQSAHLTRLNGVGHMPHHVDEPAVIDAIRRAATRAGLR</sequence>
<proteinExistence type="predicted"/>
<organism evidence="2 3">
    <name type="scientific">Pseudooceanicola sediminis</name>
    <dbReference type="NCBI Taxonomy" id="2211117"/>
    <lineage>
        <taxon>Bacteria</taxon>
        <taxon>Pseudomonadati</taxon>
        <taxon>Pseudomonadota</taxon>
        <taxon>Alphaproteobacteria</taxon>
        <taxon>Rhodobacterales</taxon>
        <taxon>Paracoccaceae</taxon>
        <taxon>Pseudooceanicola</taxon>
    </lineage>
</organism>